<dbReference type="PANTHER" id="PTHR44942:SF4">
    <property type="entry name" value="METHYLTRANSFERASE TYPE 11 DOMAIN-CONTAINING PROTEIN"/>
    <property type="match status" value="1"/>
</dbReference>
<dbReference type="VEuPathDB" id="FungiDB:MAPG_06577"/>
<evidence type="ECO:0000256" key="2">
    <source>
        <dbReference type="ARBA" id="ARBA00022603"/>
    </source>
</evidence>
<evidence type="ECO:0000256" key="3">
    <source>
        <dbReference type="ARBA" id="ARBA00022679"/>
    </source>
</evidence>
<dbReference type="PANTHER" id="PTHR44942">
    <property type="entry name" value="METHYLTRANSF_11 DOMAIN-CONTAINING PROTEIN"/>
    <property type="match status" value="1"/>
</dbReference>
<dbReference type="EMBL" id="GL876970">
    <property type="protein sequence ID" value="KLU87580.1"/>
    <property type="molecule type" value="Genomic_DNA"/>
</dbReference>
<dbReference type="STRING" id="644358.A0A0C4E2E2"/>
<sequence>MASGTPFEMPKAASEGFKDGTAYDAHRPSYPPEVVQALLERLKIAGKPGARIVEIGSGTGKFTEVLVRRPEKFEIVAVEPLETMRKQLEEKRLDGVKVLDGHATMIPVEEAWGDACVVAQAFHWFATDEALDEMARVLKPMAVLGLVWNIEDYNKPLSWPASTRWEQRLNDFVYALPEDGHPRFRHGKWQGVFERQLSNNPLRALRDGVRDHLPRFSLPIGEQRTPFTVWLEKEAMWKRINTLSQVAILEGAQRDEARRTFDQALEGPDVERNDKGEIALHGITYLAWTDKIGGSY</sequence>
<dbReference type="Pfam" id="PF08241">
    <property type="entry name" value="Methyltransf_11"/>
    <property type="match status" value="1"/>
</dbReference>
<dbReference type="InterPro" id="IPR051052">
    <property type="entry name" value="Diverse_substrate_MTase"/>
</dbReference>
<dbReference type="eggNOG" id="KOG3010">
    <property type="taxonomic scope" value="Eukaryota"/>
</dbReference>
<dbReference type="EnsemblFungi" id="MAPG_06577T0">
    <property type="protein sequence ID" value="MAPG_06577T0"/>
    <property type="gene ID" value="MAPG_06577"/>
</dbReference>
<dbReference type="Proteomes" id="UP000011715">
    <property type="component" value="Unassembled WGS sequence"/>
</dbReference>
<keyword evidence="2 5" id="KW-0489">Methyltransferase</keyword>
<dbReference type="InterPro" id="IPR013216">
    <property type="entry name" value="Methyltransf_11"/>
</dbReference>
<dbReference type="Gene3D" id="3.40.50.150">
    <property type="entry name" value="Vaccinia Virus protein VP39"/>
    <property type="match status" value="1"/>
</dbReference>
<evidence type="ECO:0000313" key="7">
    <source>
        <dbReference type="Proteomes" id="UP000011715"/>
    </source>
</evidence>
<evidence type="ECO:0000259" key="4">
    <source>
        <dbReference type="Pfam" id="PF08241"/>
    </source>
</evidence>
<reference evidence="6" key="5">
    <citation type="submission" date="2015-06" db="UniProtKB">
        <authorList>
            <consortium name="EnsemblFungi"/>
        </authorList>
    </citation>
    <scope>IDENTIFICATION</scope>
    <source>
        <strain evidence="6">ATCC 64411</strain>
    </source>
</reference>
<dbReference type="OrthoDB" id="10027013at2759"/>
<keyword evidence="3 5" id="KW-0808">Transferase</keyword>
<evidence type="ECO:0000256" key="1">
    <source>
        <dbReference type="ARBA" id="ARBA00008361"/>
    </source>
</evidence>
<proteinExistence type="inferred from homology"/>
<dbReference type="EMBL" id="ADBL01001595">
    <property type="status" value="NOT_ANNOTATED_CDS"/>
    <property type="molecule type" value="Genomic_DNA"/>
</dbReference>
<dbReference type="GO" id="GO:0008757">
    <property type="term" value="F:S-adenosylmethionine-dependent methyltransferase activity"/>
    <property type="evidence" value="ECO:0007669"/>
    <property type="project" value="InterPro"/>
</dbReference>
<feature type="domain" description="Methyltransferase type 11" evidence="4">
    <location>
        <begin position="53"/>
        <end position="142"/>
    </location>
</feature>
<gene>
    <name evidence="5" type="ORF">MAPG_06577</name>
</gene>
<dbReference type="CDD" id="cd02440">
    <property type="entry name" value="AdoMet_MTases"/>
    <property type="match status" value="1"/>
</dbReference>
<reference evidence="7" key="2">
    <citation type="submission" date="2010-05" db="EMBL/GenBank/DDBJ databases">
        <title>The genome sequence of Magnaporthe poae strain ATCC 64411.</title>
        <authorList>
            <person name="Ma L.-J."/>
            <person name="Dead R."/>
            <person name="Young S."/>
            <person name="Zeng Q."/>
            <person name="Koehrsen M."/>
            <person name="Alvarado L."/>
            <person name="Berlin A."/>
            <person name="Chapman S.B."/>
            <person name="Chen Z."/>
            <person name="Freedman E."/>
            <person name="Gellesch M."/>
            <person name="Goldberg J."/>
            <person name="Griggs A."/>
            <person name="Gujja S."/>
            <person name="Heilman E.R."/>
            <person name="Heiman D."/>
            <person name="Hepburn T."/>
            <person name="Howarth C."/>
            <person name="Jen D."/>
            <person name="Larson L."/>
            <person name="Mehta T."/>
            <person name="Neiman D."/>
            <person name="Pearson M."/>
            <person name="Roberts A."/>
            <person name="Saif S."/>
            <person name="Shea T."/>
            <person name="Shenoy N."/>
            <person name="Sisk P."/>
            <person name="Stolte C."/>
            <person name="Sykes S."/>
            <person name="Walk T."/>
            <person name="White J."/>
            <person name="Yandava C."/>
            <person name="Haas B."/>
            <person name="Nusbaum C."/>
            <person name="Birren B."/>
        </authorList>
    </citation>
    <scope>NUCLEOTIDE SEQUENCE [LARGE SCALE GENOMIC DNA]</scope>
    <source>
        <strain evidence="7">ATCC 64411 / 73-15</strain>
    </source>
</reference>
<reference evidence="5" key="3">
    <citation type="submission" date="2011-03" db="EMBL/GenBank/DDBJ databases">
        <title>Annotation of Magnaporthe poae ATCC 64411.</title>
        <authorList>
            <person name="Ma L.-J."/>
            <person name="Dead R."/>
            <person name="Young S.K."/>
            <person name="Zeng Q."/>
            <person name="Gargeya S."/>
            <person name="Fitzgerald M."/>
            <person name="Haas B."/>
            <person name="Abouelleil A."/>
            <person name="Alvarado L."/>
            <person name="Arachchi H.M."/>
            <person name="Berlin A."/>
            <person name="Brown A."/>
            <person name="Chapman S.B."/>
            <person name="Chen Z."/>
            <person name="Dunbar C."/>
            <person name="Freedman E."/>
            <person name="Gearin G."/>
            <person name="Gellesch M."/>
            <person name="Goldberg J."/>
            <person name="Griggs A."/>
            <person name="Gujja S."/>
            <person name="Heiman D."/>
            <person name="Howarth C."/>
            <person name="Larson L."/>
            <person name="Lui A."/>
            <person name="MacDonald P.J.P."/>
            <person name="Mehta T."/>
            <person name="Montmayeur A."/>
            <person name="Murphy C."/>
            <person name="Neiman D."/>
            <person name="Pearson M."/>
            <person name="Priest M."/>
            <person name="Roberts A."/>
            <person name="Saif S."/>
            <person name="Shea T."/>
            <person name="Shenoy N."/>
            <person name="Sisk P."/>
            <person name="Stolte C."/>
            <person name="Sykes S."/>
            <person name="Yandava C."/>
            <person name="Wortman J."/>
            <person name="Nusbaum C."/>
            <person name="Birren B."/>
        </authorList>
    </citation>
    <scope>NUCLEOTIDE SEQUENCE</scope>
    <source>
        <strain evidence="5">ATCC 64411</strain>
    </source>
</reference>
<accession>A0A0C4E2E2</accession>
<name>A0A0C4E2E2_MAGP6</name>
<comment type="similarity">
    <text evidence="1">Belongs to the methyltransferase superfamily.</text>
</comment>
<keyword evidence="7" id="KW-1185">Reference proteome</keyword>
<dbReference type="AlphaFoldDB" id="A0A0C4E2E2"/>
<dbReference type="GO" id="GO:0032259">
    <property type="term" value="P:methylation"/>
    <property type="evidence" value="ECO:0007669"/>
    <property type="project" value="UniProtKB-KW"/>
</dbReference>
<protein>
    <submittedName>
        <fullName evidence="5">Methyltransferase</fullName>
    </submittedName>
</protein>
<dbReference type="OMA" id="WRATFDT"/>
<reference evidence="5" key="1">
    <citation type="submission" date="2010-05" db="EMBL/GenBank/DDBJ databases">
        <title>The Genome Sequence of Magnaporthe poae strain ATCC 64411.</title>
        <authorList>
            <consortium name="The Broad Institute Genome Sequencing Platform"/>
            <consortium name="Broad Institute Genome Sequencing Center for Infectious Disease"/>
            <person name="Ma L.-J."/>
            <person name="Dead R."/>
            <person name="Young S."/>
            <person name="Zeng Q."/>
            <person name="Koehrsen M."/>
            <person name="Alvarado L."/>
            <person name="Berlin A."/>
            <person name="Chapman S.B."/>
            <person name="Chen Z."/>
            <person name="Freedman E."/>
            <person name="Gellesch M."/>
            <person name="Goldberg J."/>
            <person name="Griggs A."/>
            <person name="Gujja S."/>
            <person name="Heilman E.R."/>
            <person name="Heiman D."/>
            <person name="Hepburn T."/>
            <person name="Howarth C."/>
            <person name="Jen D."/>
            <person name="Larson L."/>
            <person name="Mehta T."/>
            <person name="Neiman D."/>
            <person name="Pearson M."/>
            <person name="Roberts A."/>
            <person name="Saif S."/>
            <person name="Shea T."/>
            <person name="Shenoy N."/>
            <person name="Sisk P."/>
            <person name="Stolte C."/>
            <person name="Sykes S."/>
            <person name="Walk T."/>
            <person name="White J."/>
            <person name="Yandava C."/>
            <person name="Haas B."/>
            <person name="Nusbaum C."/>
            <person name="Birren B."/>
        </authorList>
    </citation>
    <scope>NUCLEOTIDE SEQUENCE</scope>
    <source>
        <strain evidence="5">ATCC 64411</strain>
    </source>
</reference>
<evidence type="ECO:0000313" key="5">
    <source>
        <dbReference type="EMBL" id="KLU87580.1"/>
    </source>
</evidence>
<dbReference type="SUPFAM" id="SSF53335">
    <property type="entry name" value="S-adenosyl-L-methionine-dependent methyltransferases"/>
    <property type="match status" value="1"/>
</dbReference>
<organism evidence="6 7">
    <name type="scientific">Magnaporthiopsis poae (strain ATCC 64411 / 73-15)</name>
    <name type="common">Kentucky bluegrass fungus</name>
    <name type="synonym">Magnaporthe poae</name>
    <dbReference type="NCBI Taxonomy" id="644358"/>
    <lineage>
        <taxon>Eukaryota</taxon>
        <taxon>Fungi</taxon>
        <taxon>Dikarya</taxon>
        <taxon>Ascomycota</taxon>
        <taxon>Pezizomycotina</taxon>
        <taxon>Sordariomycetes</taxon>
        <taxon>Sordariomycetidae</taxon>
        <taxon>Magnaporthales</taxon>
        <taxon>Magnaporthaceae</taxon>
        <taxon>Magnaporthiopsis</taxon>
    </lineage>
</organism>
<dbReference type="InterPro" id="IPR029063">
    <property type="entry name" value="SAM-dependent_MTases_sf"/>
</dbReference>
<evidence type="ECO:0000313" key="6">
    <source>
        <dbReference type="EnsemblFungi" id="MAPG_06577T0"/>
    </source>
</evidence>
<reference evidence="6" key="4">
    <citation type="journal article" date="2015" name="G3 (Bethesda)">
        <title>Genome sequences of three phytopathogenic species of the Magnaporthaceae family of fungi.</title>
        <authorList>
            <person name="Okagaki L.H."/>
            <person name="Nunes C.C."/>
            <person name="Sailsbery J."/>
            <person name="Clay B."/>
            <person name="Brown D."/>
            <person name="John T."/>
            <person name="Oh Y."/>
            <person name="Young N."/>
            <person name="Fitzgerald M."/>
            <person name="Haas B.J."/>
            <person name="Zeng Q."/>
            <person name="Young S."/>
            <person name="Adiconis X."/>
            <person name="Fan L."/>
            <person name="Levin J.Z."/>
            <person name="Mitchell T.K."/>
            <person name="Okubara P.A."/>
            <person name="Farman M.L."/>
            <person name="Kohn L.M."/>
            <person name="Birren B."/>
            <person name="Ma L.-J."/>
            <person name="Dean R.A."/>
        </authorList>
    </citation>
    <scope>NUCLEOTIDE SEQUENCE</scope>
    <source>
        <strain evidence="6">ATCC 64411 / 73-15</strain>
    </source>
</reference>